<sequence>MANDMMNRRNDMMDAMNDWFGFPRNFLGFPRNFFDDTEIENIMQSDVAETDKDYTVKIDMPGMNKEDINVNYKDGFLTVVGSRKSFKDTSDKDKNIIHKERSEGRISRSYRLPNIVASEIHAKYDNGVLTITLPKQNAGDDSNSIHID</sequence>
<dbReference type="InterPro" id="IPR031107">
    <property type="entry name" value="Small_HSP"/>
</dbReference>
<dbReference type="CDD" id="cd06471">
    <property type="entry name" value="ACD_LpsHSP_like"/>
    <property type="match status" value="1"/>
</dbReference>
<evidence type="ECO:0000313" key="6">
    <source>
        <dbReference type="Proteomes" id="UP000267794"/>
    </source>
</evidence>
<dbReference type="Proteomes" id="UP000267794">
    <property type="component" value="Chromosome"/>
</dbReference>
<name>A0A0D5MG68_LACHE</name>
<dbReference type="SUPFAM" id="SSF49764">
    <property type="entry name" value="HSP20-like chaperones"/>
    <property type="match status" value="1"/>
</dbReference>
<dbReference type="AlphaFoldDB" id="A0A0D5MG68"/>
<proteinExistence type="inferred from homology"/>
<dbReference type="KEGG" id="lhd:HUO_02015"/>
<evidence type="ECO:0000256" key="1">
    <source>
        <dbReference type="PROSITE-ProRule" id="PRU00285"/>
    </source>
</evidence>
<comment type="similarity">
    <text evidence="1 2">Belongs to the small heat shock protein (HSP20) family.</text>
</comment>
<evidence type="ECO:0000256" key="2">
    <source>
        <dbReference type="RuleBase" id="RU003616"/>
    </source>
</evidence>
<dbReference type="EMBL" id="BLYV01000153">
    <property type="protein sequence ID" value="GFP12874.1"/>
    <property type="molecule type" value="Genomic_DNA"/>
</dbReference>
<reference evidence="4 6" key="1">
    <citation type="submission" date="2016-10" db="EMBL/GenBank/DDBJ databases">
        <title>Complete genomic sequencing of Lactobacillus helveticus LH99 and comparative genome analysis.</title>
        <authorList>
            <person name="Li N."/>
            <person name="You C."/>
            <person name="Liu Z."/>
        </authorList>
    </citation>
    <scope>NUCLEOTIDE SEQUENCE [LARGE SCALE GENOMIC DNA]</scope>
    <source>
        <strain evidence="4 6">LH99</strain>
    </source>
</reference>
<protein>
    <submittedName>
        <fullName evidence="5">Heat-shock protein Hsp20</fullName>
    </submittedName>
    <submittedName>
        <fullName evidence="4">Small heat shock protein</fullName>
    </submittedName>
</protein>
<keyword evidence="4" id="KW-0346">Stress response</keyword>
<dbReference type="Gene3D" id="2.60.40.790">
    <property type="match status" value="1"/>
</dbReference>
<gene>
    <name evidence="4" type="ORF">BC335_0215</name>
    <name evidence="5" type="ORF">LHEJCM1062_07460</name>
</gene>
<evidence type="ECO:0000313" key="4">
    <source>
        <dbReference type="EMBL" id="AYE60759.1"/>
    </source>
</evidence>
<dbReference type="Pfam" id="PF00011">
    <property type="entry name" value="HSP20"/>
    <property type="match status" value="1"/>
</dbReference>
<evidence type="ECO:0000259" key="3">
    <source>
        <dbReference type="PROSITE" id="PS01031"/>
    </source>
</evidence>
<dbReference type="InterPro" id="IPR008978">
    <property type="entry name" value="HSP20-like_chaperone"/>
</dbReference>
<dbReference type="EMBL" id="CP017982">
    <property type="protein sequence ID" value="AYE60759.1"/>
    <property type="molecule type" value="Genomic_DNA"/>
</dbReference>
<dbReference type="Proteomes" id="UP000630086">
    <property type="component" value="Unassembled WGS sequence"/>
</dbReference>
<accession>A0A0D5MG68</accession>
<reference evidence="5" key="2">
    <citation type="submission" date="2020-07" db="EMBL/GenBank/DDBJ databases">
        <title>Draft genome sequence of Lactobacillus helveticus strain JCM 1062.</title>
        <authorList>
            <person name="Endo A."/>
            <person name="Maeno S."/>
            <person name="Kido Y."/>
        </authorList>
    </citation>
    <scope>NUCLEOTIDE SEQUENCE</scope>
    <source>
        <strain evidence="5">JCM 1062</strain>
    </source>
</reference>
<organism evidence="4 6">
    <name type="scientific">Lactobacillus helveticus</name>
    <name type="common">Lactobacillus suntoryeus</name>
    <dbReference type="NCBI Taxonomy" id="1587"/>
    <lineage>
        <taxon>Bacteria</taxon>
        <taxon>Bacillati</taxon>
        <taxon>Bacillota</taxon>
        <taxon>Bacilli</taxon>
        <taxon>Lactobacillales</taxon>
        <taxon>Lactobacillaceae</taxon>
        <taxon>Lactobacillus</taxon>
    </lineage>
</organism>
<evidence type="ECO:0000313" key="5">
    <source>
        <dbReference type="EMBL" id="GFP12874.1"/>
    </source>
</evidence>
<dbReference type="RefSeq" id="WP_003625563.1">
    <property type="nucleotide sequence ID" value="NZ_AP023028.1"/>
</dbReference>
<dbReference type="InterPro" id="IPR002068">
    <property type="entry name" value="A-crystallin/Hsp20_dom"/>
</dbReference>
<dbReference type="PANTHER" id="PTHR11527">
    <property type="entry name" value="HEAT-SHOCK PROTEIN 20 FAMILY MEMBER"/>
    <property type="match status" value="1"/>
</dbReference>
<feature type="domain" description="SHSP" evidence="3">
    <location>
        <begin position="36"/>
        <end position="148"/>
    </location>
</feature>
<dbReference type="PROSITE" id="PS01031">
    <property type="entry name" value="SHSP"/>
    <property type="match status" value="1"/>
</dbReference>